<dbReference type="EMBL" id="KK113354">
    <property type="protein sequence ID" value="KFM59941.1"/>
    <property type="molecule type" value="Genomic_DNA"/>
</dbReference>
<dbReference type="Proteomes" id="UP000054359">
    <property type="component" value="Unassembled WGS sequence"/>
</dbReference>
<evidence type="ECO:0000256" key="1">
    <source>
        <dbReference type="SAM" id="Phobius"/>
    </source>
</evidence>
<gene>
    <name evidence="2" type="ORF">X975_20237</name>
</gene>
<keyword evidence="1" id="KW-0812">Transmembrane</keyword>
<keyword evidence="3" id="KW-1185">Reference proteome</keyword>
<proteinExistence type="predicted"/>
<sequence length="71" mass="8030">MSRSGRKDQKCVLSSHGCCCMTTLLLTNLYLTMTFLQKTKTSVLPHPTYLPDLTPCDFFLFPELAICLQGR</sequence>
<dbReference type="Gene3D" id="3.30.420.10">
    <property type="entry name" value="Ribonuclease H-like superfamily/Ribonuclease H"/>
    <property type="match status" value="1"/>
</dbReference>
<name>A0A087T4A2_STEMI</name>
<reference evidence="2 3" key="1">
    <citation type="submission" date="2013-11" db="EMBL/GenBank/DDBJ databases">
        <title>Genome sequencing of Stegodyphus mimosarum.</title>
        <authorList>
            <person name="Bechsgaard J."/>
        </authorList>
    </citation>
    <scope>NUCLEOTIDE SEQUENCE [LARGE SCALE GENOMIC DNA]</scope>
</reference>
<evidence type="ECO:0008006" key="4">
    <source>
        <dbReference type="Google" id="ProtNLM"/>
    </source>
</evidence>
<dbReference type="GO" id="GO:0003676">
    <property type="term" value="F:nucleic acid binding"/>
    <property type="evidence" value="ECO:0007669"/>
    <property type="project" value="InterPro"/>
</dbReference>
<dbReference type="OrthoDB" id="6118231at2759"/>
<dbReference type="InterPro" id="IPR036397">
    <property type="entry name" value="RNaseH_sf"/>
</dbReference>
<protein>
    <recommendedName>
        <fullName evidence="4">Histone-lysine N-methyltransferase SETMAR</fullName>
    </recommendedName>
</protein>
<dbReference type="AlphaFoldDB" id="A0A087T4A2"/>
<feature type="transmembrane region" description="Helical" evidence="1">
    <location>
        <begin position="12"/>
        <end position="31"/>
    </location>
</feature>
<keyword evidence="1" id="KW-1133">Transmembrane helix</keyword>
<feature type="non-terminal residue" evidence="2">
    <location>
        <position position="71"/>
    </location>
</feature>
<evidence type="ECO:0000313" key="2">
    <source>
        <dbReference type="EMBL" id="KFM59941.1"/>
    </source>
</evidence>
<accession>A0A087T4A2</accession>
<evidence type="ECO:0000313" key="3">
    <source>
        <dbReference type="Proteomes" id="UP000054359"/>
    </source>
</evidence>
<organism evidence="2 3">
    <name type="scientific">Stegodyphus mimosarum</name>
    <name type="common">African social velvet spider</name>
    <dbReference type="NCBI Taxonomy" id="407821"/>
    <lineage>
        <taxon>Eukaryota</taxon>
        <taxon>Metazoa</taxon>
        <taxon>Ecdysozoa</taxon>
        <taxon>Arthropoda</taxon>
        <taxon>Chelicerata</taxon>
        <taxon>Arachnida</taxon>
        <taxon>Araneae</taxon>
        <taxon>Araneomorphae</taxon>
        <taxon>Entelegynae</taxon>
        <taxon>Eresoidea</taxon>
        <taxon>Eresidae</taxon>
        <taxon>Stegodyphus</taxon>
    </lineage>
</organism>
<keyword evidence="1" id="KW-0472">Membrane</keyword>